<dbReference type="GO" id="GO:0008652">
    <property type="term" value="P:amino acid biosynthetic process"/>
    <property type="evidence" value="ECO:0007669"/>
    <property type="project" value="UniProtKB-KW"/>
</dbReference>
<dbReference type="AlphaFoldDB" id="A0A081BPJ9"/>
<feature type="binding site" evidence="8">
    <location>
        <position position="140"/>
    </location>
    <ligand>
        <name>NAD(+)</name>
        <dbReference type="ChEBI" id="CHEBI:57540"/>
    </ligand>
</feature>
<evidence type="ECO:0000256" key="1">
    <source>
        <dbReference type="ARBA" id="ARBA00001911"/>
    </source>
</evidence>
<comment type="cofactor">
    <cofactor evidence="1 8">
        <name>NAD(+)</name>
        <dbReference type="ChEBI" id="CHEBI:57540"/>
    </cofactor>
</comment>
<comment type="subcellular location">
    <subcellularLocation>
        <location evidence="8">Cytoplasm</location>
    </subcellularLocation>
</comment>
<evidence type="ECO:0000259" key="10">
    <source>
        <dbReference type="Pfam" id="PF01761"/>
    </source>
</evidence>
<keyword evidence="8" id="KW-0963">Cytoplasm</keyword>
<dbReference type="InterPro" id="IPR056179">
    <property type="entry name" value="DHQS_C"/>
</dbReference>
<dbReference type="Pfam" id="PF24621">
    <property type="entry name" value="DHQS_C"/>
    <property type="match status" value="1"/>
</dbReference>
<dbReference type="GO" id="GO:0046872">
    <property type="term" value="F:metal ion binding"/>
    <property type="evidence" value="ECO:0007669"/>
    <property type="project" value="UniProtKB-KW"/>
</dbReference>
<name>A0A081BPJ9_9BACT</name>
<dbReference type="InterPro" id="IPR030960">
    <property type="entry name" value="DHQS/DOIS_N"/>
</dbReference>
<comment type="catalytic activity">
    <reaction evidence="8">
        <text>7-phospho-2-dehydro-3-deoxy-D-arabino-heptonate = 3-dehydroquinate + phosphate</text>
        <dbReference type="Rhea" id="RHEA:21968"/>
        <dbReference type="ChEBI" id="CHEBI:32364"/>
        <dbReference type="ChEBI" id="CHEBI:43474"/>
        <dbReference type="ChEBI" id="CHEBI:58394"/>
        <dbReference type="EC" id="4.2.3.4"/>
    </reaction>
</comment>
<dbReference type="InterPro" id="IPR050071">
    <property type="entry name" value="Dehydroquinate_synthase"/>
</dbReference>
<dbReference type="PANTHER" id="PTHR43622">
    <property type="entry name" value="3-DEHYDROQUINATE SYNTHASE"/>
    <property type="match status" value="1"/>
</dbReference>
<dbReference type="UniPathway" id="UPA00053">
    <property type="reaction ID" value="UER00085"/>
</dbReference>
<comment type="cofactor">
    <cofactor evidence="8">
        <name>Co(2+)</name>
        <dbReference type="ChEBI" id="CHEBI:48828"/>
    </cofactor>
    <cofactor evidence="8">
        <name>Zn(2+)</name>
        <dbReference type="ChEBI" id="CHEBI:29105"/>
    </cofactor>
    <text evidence="8">Binds 1 divalent metal cation per subunit. Can use either Co(2+) or Zn(2+).</text>
</comment>
<evidence type="ECO:0000256" key="6">
    <source>
        <dbReference type="ARBA" id="ARBA00023239"/>
    </source>
</evidence>
<accession>A0A081BPJ9</accession>
<evidence type="ECO:0000313" key="12">
    <source>
        <dbReference type="EMBL" id="GAK52315.1"/>
    </source>
</evidence>
<keyword evidence="8" id="KW-0028">Amino-acid biosynthesis</keyword>
<reference evidence="12" key="1">
    <citation type="journal article" date="2015" name="PeerJ">
        <title>First genomic representation of candidate bacterial phylum KSB3 points to enhanced environmental sensing as a trigger of wastewater bulking.</title>
        <authorList>
            <person name="Sekiguchi Y."/>
            <person name="Ohashi A."/>
            <person name="Parks D.H."/>
            <person name="Yamauchi T."/>
            <person name="Tyson G.W."/>
            <person name="Hugenholtz P."/>
        </authorList>
    </citation>
    <scope>NUCLEOTIDE SEQUENCE [LARGE SCALE GENOMIC DNA]</scope>
</reference>
<comment type="caution">
    <text evidence="8">Lacks conserved residue(s) required for the propagation of feature annotation.</text>
</comment>
<dbReference type="GO" id="GO:0009073">
    <property type="term" value="P:aromatic amino acid family biosynthetic process"/>
    <property type="evidence" value="ECO:0007669"/>
    <property type="project" value="UniProtKB-KW"/>
</dbReference>
<gene>
    <name evidence="8" type="primary">aroB</name>
    <name evidence="12" type="ORF">U14_03566</name>
</gene>
<comment type="similarity">
    <text evidence="8">Belongs to the sugar phosphate cyclases superfamily. Dehydroquinate synthase family.</text>
</comment>
<comment type="function">
    <text evidence="8">Catalyzes the conversion of 3-deoxy-D-arabino-heptulosonate 7-phosphate (DAHP) to dehydroquinate (DHQ).</text>
</comment>
<keyword evidence="4 8" id="KW-0862">Zinc</keyword>
<feature type="binding site" evidence="8">
    <location>
        <begin position="118"/>
        <end position="119"/>
    </location>
    <ligand>
        <name>NAD(+)</name>
        <dbReference type="ChEBI" id="CHEBI:57540"/>
    </ligand>
</feature>
<proteinExistence type="inferred from homology"/>
<dbReference type="GO" id="GO:0000166">
    <property type="term" value="F:nucleotide binding"/>
    <property type="evidence" value="ECO:0007669"/>
    <property type="project" value="UniProtKB-KW"/>
</dbReference>
<evidence type="ECO:0000256" key="9">
    <source>
        <dbReference type="NCBIfam" id="TIGR01357"/>
    </source>
</evidence>
<evidence type="ECO:0000313" key="13">
    <source>
        <dbReference type="Proteomes" id="UP000030700"/>
    </source>
</evidence>
<dbReference type="Gene3D" id="1.20.1090.10">
    <property type="entry name" value="Dehydroquinate synthase-like - alpha domain"/>
    <property type="match status" value="1"/>
</dbReference>
<keyword evidence="8" id="KW-0057">Aromatic amino acid biosynthesis</keyword>
<dbReference type="HOGENOM" id="CLU_001201_0_2_0"/>
<dbReference type="EC" id="4.2.3.4" evidence="8 9"/>
<evidence type="ECO:0000256" key="2">
    <source>
        <dbReference type="ARBA" id="ARBA00022723"/>
    </source>
</evidence>
<dbReference type="NCBIfam" id="TIGR01357">
    <property type="entry name" value="aroB"/>
    <property type="match status" value="1"/>
</dbReference>
<comment type="pathway">
    <text evidence="8">Metabolic intermediate biosynthesis; chorismate biosynthesis; chorismate from D-erythrose 4-phosphate and phosphoenolpyruvate: step 2/7.</text>
</comment>
<dbReference type="GO" id="GO:0005737">
    <property type="term" value="C:cytoplasm"/>
    <property type="evidence" value="ECO:0007669"/>
    <property type="project" value="UniProtKB-SubCell"/>
</dbReference>
<feature type="binding site" evidence="8">
    <location>
        <position position="131"/>
    </location>
    <ligand>
        <name>NAD(+)</name>
        <dbReference type="ChEBI" id="CHEBI:57540"/>
    </ligand>
</feature>
<feature type="binding site" evidence="8">
    <location>
        <position position="250"/>
    </location>
    <ligand>
        <name>Zn(2+)</name>
        <dbReference type="ChEBI" id="CHEBI:29105"/>
    </ligand>
</feature>
<dbReference type="SUPFAM" id="SSF56796">
    <property type="entry name" value="Dehydroquinate synthase-like"/>
    <property type="match status" value="1"/>
</dbReference>
<dbReference type="CDD" id="cd08195">
    <property type="entry name" value="DHQS"/>
    <property type="match status" value="1"/>
</dbReference>
<keyword evidence="13" id="KW-1185">Reference proteome</keyword>
<dbReference type="EMBL" id="DF820458">
    <property type="protein sequence ID" value="GAK52315.1"/>
    <property type="molecule type" value="Genomic_DNA"/>
</dbReference>
<keyword evidence="7 8" id="KW-0170">Cobalt</keyword>
<feature type="domain" description="3-dehydroquinate synthase N-terminal" evidence="10">
    <location>
        <begin position="57"/>
        <end position="167"/>
    </location>
</feature>
<dbReference type="Proteomes" id="UP000030700">
    <property type="component" value="Unassembled WGS sequence"/>
</dbReference>
<dbReference type="STRING" id="1499966.U14_03566"/>
<sequence>MTTYTIQGAKSESQIVFGARLRELSAYIAGRRCVIVTDEQVAPFYRDQFPGEPTVAVIGTGEANKTLTTLERLYQAFLDADLDRSSCVVAIGGGIVSDIAGFAASTYLRGLQFGFVPTTLLAQVDASVGGKNGLNFHGYKNLIGTFTQPEFVLIDVSLLSTLPRRTLGCGFAEAIKHGAIADTALFEFMETEAQRIRNLETEAVERIVRDSIMIKSTIVNADEREQGERRKLNFGHTFGHAIEKTFGLPHGESVAIGMIVAARLSQRYGYLDEQQVTRLERLLQAYQLPTTIKADKNAIREALRKDKKRYGDHIKFVLLERIGTAMIQEVSLQELEQVVEHL</sequence>
<dbReference type="HAMAP" id="MF_00110">
    <property type="entry name" value="DHQ_synthase"/>
    <property type="match status" value="1"/>
</dbReference>
<evidence type="ECO:0000256" key="4">
    <source>
        <dbReference type="ARBA" id="ARBA00022833"/>
    </source>
</evidence>
<dbReference type="GO" id="GO:0003856">
    <property type="term" value="F:3-dehydroquinate synthase activity"/>
    <property type="evidence" value="ECO:0007669"/>
    <property type="project" value="UniProtKB-UniRule"/>
</dbReference>
<evidence type="ECO:0000256" key="3">
    <source>
        <dbReference type="ARBA" id="ARBA00022741"/>
    </source>
</evidence>
<evidence type="ECO:0000256" key="7">
    <source>
        <dbReference type="ARBA" id="ARBA00023285"/>
    </source>
</evidence>
<keyword evidence="6 8" id="KW-0456">Lyase</keyword>
<organism evidence="12">
    <name type="scientific">Candidatus Moduliflexus flocculans</name>
    <dbReference type="NCBI Taxonomy" id="1499966"/>
    <lineage>
        <taxon>Bacteria</taxon>
        <taxon>Candidatus Moduliflexota</taxon>
        <taxon>Candidatus Moduliflexia</taxon>
        <taxon>Candidatus Moduliflexales</taxon>
        <taxon>Candidatus Moduliflexaceae</taxon>
    </lineage>
</organism>
<dbReference type="PIRSF" id="PIRSF001455">
    <property type="entry name" value="DHQ_synth"/>
    <property type="match status" value="1"/>
</dbReference>
<keyword evidence="3 8" id="KW-0547">Nucleotide-binding</keyword>
<dbReference type="Pfam" id="PF01761">
    <property type="entry name" value="DHQ_synthase"/>
    <property type="match status" value="1"/>
</dbReference>
<keyword evidence="5 8" id="KW-0520">NAD</keyword>
<feature type="domain" description="3-dehydroquinate synthase C-terminal" evidence="11">
    <location>
        <begin position="170"/>
        <end position="308"/>
    </location>
</feature>
<evidence type="ECO:0000259" key="11">
    <source>
        <dbReference type="Pfam" id="PF24621"/>
    </source>
</evidence>
<evidence type="ECO:0000256" key="8">
    <source>
        <dbReference type="HAMAP-Rule" id="MF_00110"/>
    </source>
</evidence>
<dbReference type="Gene3D" id="3.40.50.1970">
    <property type="match status" value="1"/>
</dbReference>
<dbReference type="PANTHER" id="PTHR43622:SF1">
    <property type="entry name" value="3-DEHYDROQUINATE SYNTHASE"/>
    <property type="match status" value="1"/>
</dbReference>
<feature type="binding site" evidence="8">
    <location>
        <position position="236"/>
    </location>
    <ligand>
        <name>Zn(2+)</name>
        <dbReference type="ChEBI" id="CHEBI:29105"/>
    </ligand>
</feature>
<protein>
    <recommendedName>
        <fullName evidence="8 9">3-dehydroquinate synthase</fullName>
        <shortName evidence="8">DHQS</shortName>
        <ecNumber evidence="8 9">4.2.3.4</ecNumber>
    </recommendedName>
</protein>
<dbReference type="GO" id="GO:0009423">
    <property type="term" value="P:chorismate biosynthetic process"/>
    <property type="evidence" value="ECO:0007669"/>
    <property type="project" value="UniProtKB-UniRule"/>
</dbReference>
<keyword evidence="2 8" id="KW-0479">Metal-binding</keyword>
<dbReference type="InterPro" id="IPR030963">
    <property type="entry name" value="DHQ_synth_fam"/>
</dbReference>
<evidence type="ECO:0000256" key="5">
    <source>
        <dbReference type="ARBA" id="ARBA00023027"/>
    </source>
</evidence>
<dbReference type="InterPro" id="IPR016037">
    <property type="entry name" value="DHQ_synth_AroB"/>
</dbReference>
<feature type="binding site" evidence="8">
    <location>
        <position position="173"/>
    </location>
    <ligand>
        <name>Zn(2+)</name>
        <dbReference type="ChEBI" id="CHEBI:29105"/>
    </ligand>
</feature>